<name>A0ACC2X344_9TREE</name>
<gene>
    <name evidence="1" type="ORF">QFC22_004087</name>
</gene>
<sequence length="120" mass="12153">MGNQTGIATDGLFFSVCYAIQLKILEYGDRPDVLERLAKRTLEDSNDDASGTPGEDTRGEGTGSRGRGGHRGSGGGAGRGRGRGGAAAATGAMTPDRSTEQDPPASKKAKVESAAAGNEA</sequence>
<proteinExistence type="predicted"/>
<accession>A0ACC2X344</accession>
<reference evidence="1" key="1">
    <citation type="submission" date="2023-04" db="EMBL/GenBank/DDBJ databases">
        <title>Draft Genome sequencing of Naganishia species isolated from polar environments using Oxford Nanopore Technology.</title>
        <authorList>
            <person name="Leo P."/>
            <person name="Venkateswaran K."/>
        </authorList>
    </citation>
    <scope>NUCLEOTIDE SEQUENCE</scope>
    <source>
        <strain evidence="1">MNA-CCFEE 5425</strain>
    </source>
</reference>
<evidence type="ECO:0000313" key="2">
    <source>
        <dbReference type="Proteomes" id="UP001243375"/>
    </source>
</evidence>
<evidence type="ECO:0000313" key="1">
    <source>
        <dbReference type="EMBL" id="KAJ9118183.1"/>
    </source>
</evidence>
<comment type="caution">
    <text evidence="1">The sequence shown here is derived from an EMBL/GenBank/DDBJ whole genome shotgun (WGS) entry which is preliminary data.</text>
</comment>
<dbReference type="Proteomes" id="UP001243375">
    <property type="component" value="Unassembled WGS sequence"/>
</dbReference>
<keyword evidence="2" id="KW-1185">Reference proteome</keyword>
<protein>
    <submittedName>
        <fullName evidence="1">Uncharacterized protein</fullName>
    </submittedName>
</protein>
<organism evidence="1 2">
    <name type="scientific">Naganishia vaughanmartiniae</name>
    <dbReference type="NCBI Taxonomy" id="1424756"/>
    <lineage>
        <taxon>Eukaryota</taxon>
        <taxon>Fungi</taxon>
        <taxon>Dikarya</taxon>
        <taxon>Basidiomycota</taxon>
        <taxon>Agaricomycotina</taxon>
        <taxon>Tremellomycetes</taxon>
        <taxon>Filobasidiales</taxon>
        <taxon>Filobasidiaceae</taxon>
        <taxon>Naganishia</taxon>
    </lineage>
</organism>
<dbReference type="EMBL" id="JASBWU010000011">
    <property type="protein sequence ID" value="KAJ9118183.1"/>
    <property type="molecule type" value="Genomic_DNA"/>
</dbReference>